<name>A0AAD8VQU7_LOLMU</name>
<evidence type="ECO:0000256" key="1">
    <source>
        <dbReference type="SAM" id="MobiDB-lite"/>
    </source>
</evidence>
<feature type="compositionally biased region" description="Low complexity" evidence="1">
    <location>
        <begin position="50"/>
        <end position="79"/>
    </location>
</feature>
<sequence>MGDVVKLRVGDKVPVDMRVLQLISSTLRVEQGSLTGETSSVNKSSHRIQAWPPRSATSAPSASSPAPAWPPRSARSTRR</sequence>
<feature type="domain" description="P-type ATPase A" evidence="2">
    <location>
        <begin position="2"/>
        <end position="46"/>
    </location>
</feature>
<organism evidence="3 4">
    <name type="scientific">Lolium multiflorum</name>
    <name type="common">Italian ryegrass</name>
    <name type="synonym">Lolium perenne subsp. multiflorum</name>
    <dbReference type="NCBI Taxonomy" id="4521"/>
    <lineage>
        <taxon>Eukaryota</taxon>
        <taxon>Viridiplantae</taxon>
        <taxon>Streptophyta</taxon>
        <taxon>Embryophyta</taxon>
        <taxon>Tracheophyta</taxon>
        <taxon>Spermatophyta</taxon>
        <taxon>Magnoliopsida</taxon>
        <taxon>Liliopsida</taxon>
        <taxon>Poales</taxon>
        <taxon>Poaceae</taxon>
        <taxon>BOP clade</taxon>
        <taxon>Pooideae</taxon>
        <taxon>Poodae</taxon>
        <taxon>Poeae</taxon>
        <taxon>Poeae Chloroplast Group 2 (Poeae type)</taxon>
        <taxon>Loliodinae</taxon>
        <taxon>Loliinae</taxon>
        <taxon>Lolium</taxon>
    </lineage>
</organism>
<accession>A0AAD8VQU7</accession>
<gene>
    <name evidence="3" type="ORF">QYE76_019923</name>
</gene>
<dbReference type="Proteomes" id="UP001231189">
    <property type="component" value="Unassembled WGS sequence"/>
</dbReference>
<proteinExistence type="predicted"/>
<dbReference type="AlphaFoldDB" id="A0AAD8VQU7"/>
<keyword evidence="4" id="KW-1185">Reference proteome</keyword>
<dbReference type="EMBL" id="JAUUTY010000006">
    <property type="protein sequence ID" value="KAK1614406.1"/>
    <property type="molecule type" value="Genomic_DNA"/>
</dbReference>
<dbReference type="InterPro" id="IPR008250">
    <property type="entry name" value="ATPase_P-typ_transduc_dom_A_sf"/>
</dbReference>
<evidence type="ECO:0000259" key="2">
    <source>
        <dbReference type="Pfam" id="PF00122"/>
    </source>
</evidence>
<comment type="caution">
    <text evidence="3">The sequence shown here is derived from an EMBL/GenBank/DDBJ whole genome shotgun (WGS) entry which is preliminary data.</text>
</comment>
<reference evidence="3" key="1">
    <citation type="submission" date="2023-07" db="EMBL/GenBank/DDBJ databases">
        <title>A chromosome-level genome assembly of Lolium multiflorum.</title>
        <authorList>
            <person name="Chen Y."/>
            <person name="Copetti D."/>
            <person name="Kolliker R."/>
            <person name="Studer B."/>
        </authorList>
    </citation>
    <scope>NUCLEOTIDE SEQUENCE</scope>
    <source>
        <strain evidence="3">02402/16</strain>
        <tissue evidence="3">Leaf</tissue>
    </source>
</reference>
<evidence type="ECO:0000313" key="3">
    <source>
        <dbReference type="EMBL" id="KAK1614406.1"/>
    </source>
</evidence>
<evidence type="ECO:0000313" key="4">
    <source>
        <dbReference type="Proteomes" id="UP001231189"/>
    </source>
</evidence>
<dbReference type="SUPFAM" id="SSF81653">
    <property type="entry name" value="Calcium ATPase, transduction domain A"/>
    <property type="match status" value="1"/>
</dbReference>
<protein>
    <recommendedName>
        <fullName evidence="2">P-type ATPase A domain-containing protein</fullName>
    </recommendedName>
</protein>
<dbReference type="Gene3D" id="2.70.150.10">
    <property type="entry name" value="Calcium-transporting ATPase, cytoplasmic transduction domain A"/>
    <property type="match status" value="1"/>
</dbReference>
<dbReference type="Pfam" id="PF00122">
    <property type="entry name" value="E1-E2_ATPase"/>
    <property type="match status" value="1"/>
</dbReference>
<dbReference type="InterPro" id="IPR059000">
    <property type="entry name" value="ATPase_P-type_domA"/>
</dbReference>
<feature type="compositionally biased region" description="Polar residues" evidence="1">
    <location>
        <begin position="31"/>
        <end position="43"/>
    </location>
</feature>
<feature type="region of interest" description="Disordered" evidence="1">
    <location>
        <begin position="31"/>
        <end position="79"/>
    </location>
</feature>